<protein>
    <submittedName>
        <fullName evidence="1">Uncharacterized protein</fullName>
    </submittedName>
</protein>
<dbReference type="AlphaFoldDB" id="A0AA40AK48"/>
<accession>A0AA40AK48</accession>
<keyword evidence="2" id="KW-1185">Reference proteome</keyword>
<organism evidence="1 2">
    <name type="scientific">Lasiosphaeria miniovina</name>
    <dbReference type="NCBI Taxonomy" id="1954250"/>
    <lineage>
        <taxon>Eukaryota</taxon>
        <taxon>Fungi</taxon>
        <taxon>Dikarya</taxon>
        <taxon>Ascomycota</taxon>
        <taxon>Pezizomycotina</taxon>
        <taxon>Sordariomycetes</taxon>
        <taxon>Sordariomycetidae</taxon>
        <taxon>Sordariales</taxon>
        <taxon>Lasiosphaeriaceae</taxon>
        <taxon>Lasiosphaeria</taxon>
    </lineage>
</organism>
<gene>
    <name evidence="1" type="ORF">B0T26DRAFT_675599</name>
</gene>
<proteinExistence type="predicted"/>
<dbReference type="GeneID" id="85323122"/>
<reference evidence="1" key="1">
    <citation type="submission" date="2023-06" db="EMBL/GenBank/DDBJ databases">
        <title>Genome-scale phylogeny and comparative genomics of the fungal order Sordariales.</title>
        <authorList>
            <consortium name="Lawrence Berkeley National Laboratory"/>
            <person name="Hensen N."/>
            <person name="Bonometti L."/>
            <person name="Westerberg I."/>
            <person name="Brannstrom I.O."/>
            <person name="Guillou S."/>
            <person name="Cros-Aarteil S."/>
            <person name="Calhoun S."/>
            <person name="Haridas S."/>
            <person name="Kuo A."/>
            <person name="Mondo S."/>
            <person name="Pangilinan J."/>
            <person name="Riley R."/>
            <person name="LaButti K."/>
            <person name="Andreopoulos B."/>
            <person name="Lipzen A."/>
            <person name="Chen C."/>
            <person name="Yanf M."/>
            <person name="Daum C."/>
            <person name="Ng V."/>
            <person name="Clum A."/>
            <person name="Steindorff A."/>
            <person name="Ohm R."/>
            <person name="Martin F."/>
            <person name="Silar P."/>
            <person name="Natvig D."/>
            <person name="Lalanne C."/>
            <person name="Gautier V."/>
            <person name="Ament-velasquez S.L."/>
            <person name="Kruys A."/>
            <person name="Hutchinson M.I."/>
            <person name="Powell A.J."/>
            <person name="Barry K."/>
            <person name="Miller A.N."/>
            <person name="Grigoriev I.V."/>
            <person name="Debuchy R."/>
            <person name="Gladieux P."/>
            <person name="Thoren M.H."/>
            <person name="Johannesson H."/>
        </authorList>
    </citation>
    <scope>NUCLEOTIDE SEQUENCE</scope>
    <source>
        <strain evidence="1">SMH2392-1A</strain>
    </source>
</reference>
<name>A0AA40AK48_9PEZI</name>
<dbReference type="Proteomes" id="UP001172101">
    <property type="component" value="Unassembled WGS sequence"/>
</dbReference>
<dbReference type="EMBL" id="JAUIRO010000004">
    <property type="protein sequence ID" value="KAK0717267.1"/>
    <property type="molecule type" value="Genomic_DNA"/>
</dbReference>
<sequence>MAVWLDKGQRRSWASYGALGMGPVAAVGRPPNGHIMRKLAMSSEELGEVPVPWPWLPRLPTNNVRQACARRVDGGAKRAFVLEVRHKNAGEKAGSIPNSRLSSVVSMLQQVRPVPWFPDGGSCQVLEKTLIFKKRLLFRDSSEVALSHKPRLG</sequence>
<comment type="caution">
    <text evidence="1">The sequence shown here is derived from an EMBL/GenBank/DDBJ whole genome shotgun (WGS) entry which is preliminary data.</text>
</comment>
<evidence type="ECO:0000313" key="2">
    <source>
        <dbReference type="Proteomes" id="UP001172101"/>
    </source>
</evidence>
<dbReference type="RefSeq" id="XP_060296060.1">
    <property type="nucleotide sequence ID" value="XM_060439852.1"/>
</dbReference>
<evidence type="ECO:0000313" key="1">
    <source>
        <dbReference type="EMBL" id="KAK0717267.1"/>
    </source>
</evidence>